<dbReference type="PROSITE" id="PS50405">
    <property type="entry name" value="GST_CTER"/>
    <property type="match status" value="1"/>
</dbReference>
<dbReference type="Pfam" id="PF13410">
    <property type="entry name" value="GST_C_2"/>
    <property type="match status" value="1"/>
</dbReference>
<organism evidence="4 5">
    <name type="scientific">Verruconis gallopava</name>
    <dbReference type="NCBI Taxonomy" id="253628"/>
    <lineage>
        <taxon>Eukaryota</taxon>
        <taxon>Fungi</taxon>
        <taxon>Dikarya</taxon>
        <taxon>Ascomycota</taxon>
        <taxon>Pezizomycotina</taxon>
        <taxon>Dothideomycetes</taxon>
        <taxon>Pleosporomycetidae</taxon>
        <taxon>Venturiales</taxon>
        <taxon>Sympoventuriaceae</taxon>
        <taxon>Verruconis</taxon>
    </lineage>
</organism>
<dbReference type="SFLD" id="SFLDS00019">
    <property type="entry name" value="Glutathione_Transferase_(cytos"/>
    <property type="match status" value="1"/>
</dbReference>
<dbReference type="SFLD" id="SFLDG00358">
    <property type="entry name" value="Main_(cytGST)"/>
    <property type="match status" value="1"/>
</dbReference>
<dbReference type="InterPro" id="IPR036282">
    <property type="entry name" value="Glutathione-S-Trfase_C_sf"/>
</dbReference>
<feature type="domain" description="GST C-terminal" evidence="3">
    <location>
        <begin position="89"/>
        <end position="225"/>
    </location>
</feature>
<sequence length="269" mass="29966">MSSKVLVYEHPVSPYAQSVKIALREKGVAFSTSLPNDSKTGLPASAFKGANPRLEVPTFIDGEIALFETPVILEYIEDKWPSPTFFPNDPAQKAQARLTGHVVLSQYEAIMWALGEIHMFKRAEGERAQTIIKNAQSVAKILQDWLTTRLGSSPYFSGSQFGYADICVAPLLASSISSGLGPSKASSLYQWLERVRSRPSVRQTFDEAKAGMKLMPSGNAFKRPSNFKREYRDHRLDFMIRAGGIDVVVEGLKKDNIRFSWPDVPRPKL</sequence>
<dbReference type="PROSITE" id="PS50404">
    <property type="entry name" value="GST_NTER"/>
    <property type="match status" value="1"/>
</dbReference>
<evidence type="ECO:0000313" key="4">
    <source>
        <dbReference type="EMBL" id="KIW06270.1"/>
    </source>
</evidence>
<dbReference type="InParanoid" id="A0A0D2AI55"/>
<keyword evidence="5" id="KW-1185">Reference proteome</keyword>
<dbReference type="InterPro" id="IPR036249">
    <property type="entry name" value="Thioredoxin-like_sf"/>
</dbReference>
<dbReference type="RefSeq" id="XP_016216139.1">
    <property type="nucleotide sequence ID" value="XM_016355833.1"/>
</dbReference>
<evidence type="ECO:0000259" key="3">
    <source>
        <dbReference type="PROSITE" id="PS50405"/>
    </source>
</evidence>
<comment type="similarity">
    <text evidence="1">Belongs to the GST superfamily.</text>
</comment>
<dbReference type="FunCoup" id="A0A0D2AI55">
    <property type="interactions" value="532"/>
</dbReference>
<dbReference type="OrthoDB" id="249703at2759"/>
<dbReference type="PANTHER" id="PTHR44051:SF8">
    <property type="entry name" value="GLUTATHIONE S-TRANSFERASE GSTA"/>
    <property type="match status" value="1"/>
</dbReference>
<dbReference type="Gene3D" id="3.40.30.10">
    <property type="entry name" value="Glutaredoxin"/>
    <property type="match status" value="1"/>
</dbReference>
<dbReference type="InterPro" id="IPR040079">
    <property type="entry name" value="Glutathione_S-Trfase"/>
</dbReference>
<dbReference type="VEuPathDB" id="FungiDB:PV09_02742"/>
<dbReference type="Gene3D" id="1.20.1050.10">
    <property type="match status" value="1"/>
</dbReference>
<dbReference type="PANTHER" id="PTHR44051">
    <property type="entry name" value="GLUTATHIONE S-TRANSFERASE-RELATED"/>
    <property type="match status" value="1"/>
</dbReference>
<evidence type="ECO:0000259" key="2">
    <source>
        <dbReference type="PROSITE" id="PS50404"/>
    </source>
</evidence>
<reference evidence="4 5" key="1">
    <citation type="submission" date="2015-01" db="EMBL/GenBank/DDBJ databases">
        <title>The Genome Sequence of Ochroconis gallopava CBS43764.</title>
        <authorList>
            <consortium name="The Broad Institute Genomics Platform"/>
            <person name="Cuomo C."/>
            <person name="de Hoog S."/>
            <person name="Gorbushina A."/>
            <person name="Stielow B."/>
            <person name="Teixiera M."/>
            <person name="Abouelleil A."/>
            <person name="Chapman S.B."/>
            <person name="Priest M."/>
            <person name="Young S.K."/>
            <person name="Wortman J."/>
            <person name="Nusbaum C."/>
            <person name="Birren B."/>
        </authorList>
    </citation>
    <scope>NUCLEOTIDE SEQUENCE [LARGE SCALE GENOMIC DNA]</scope>
    <source>
        <strain evidence="4 5">CBS 43764</strain>
    </source>
</reference>
<dbReference type="Proteomes" id="UP000053259">
    <property type="component" value="Unassembled WGS sequence"/>
</dbReference>
<dbReference type="InterPro" id="IPR010987">
    <property type="entry name" value="Glutathione-S-Trfase_C-like"/>
</dbReference>
<evidence type="ECO:0000313" key="5">
    <source>
        <dbReference type="Proteomes" id="UP000053259"/>
    </source>
</evidence>
<proteinExistence type="inferred from homology"/>
<dbReference type="EMBL" id="KN847535">
    <property type="protein sequence ID" value="KIW06270.1"/>
    <property type="molecule type" value="Genomic_DNA"/>
</dbReference>
<dbReference type="Pfam" id="PF13417">
    <property type="entry name" value="GST_N_3"/>
    <property type="match status" value="1"/>
</dbReference>
<name>A0A0D2AI55_9PEZI</name>
<dbReference type="InterPro" id="IPR004045">
    <property type="entry name" value="Glutathione_S-Trfase_N"/>
</dbReference>
<dbReference type="SUPFAM" id="SSF47616">
    <property type="entry name" value="GST C-terminal domain-like"/>
    <property type="match status" value="1"/>
</dbReference>
<evidence type="ECO:0008006" key="6">
    <source>
        <dbReference type="Google" id="ProtNLM"/>
    </source>
</evidence>
<dbReference type="HOGENOM" id="CLU_011226_5_3_1"/>
<evidence type="ECO:0000256" key="1">
    <source>
        <dbReference type="ARBA" id="ARBA00007409"/>
    </source>
</evidence>
<feature type="domain" description="GST N-terminal" evidence="2">
    <location>
        <begin position="3"/>
        <end position="84"/>
    </location>
</feature>
<dbReference type="GeneID" id="27310715"/>
<protein>
    <recommendedName>
        <fullName evidence="6">GST N-terminal domain-containing protein</fullName>
    </recommendedName>
</protein>
<dbReference type="AlphaFoldDB" id="A0A0D2AI55"/>
<gene>
    <name evidence="4" type="ORF">PV09_02742</name>
</gene>
<dbReference type="CDD" id="cd00570">
    <property type="entry name" value="GST_N_family"/>
    <property type="match status" value="1"/>
</dbReference>
<accession>A0A0D2AI55</accession>
<dbReference type="SUPFAM" id="SSF52833">
    <property type="entry name" value="Thioredoxin-like"/>
    <property type="match status" value="1"/>
</dbReference>
<dbReference type="STRING" id="253628.A0A0D2AI55"/>